<feature type="region of interest" description="Disordered" evidence="1">
    <location>
        <begin position="29"/>
        <end position="67"/>
    </location>
</feature>
<feature type="region of interest" description="Disordered" evidence="1">
    <location>
        <begin position="100"/>
        <end position="125"/>
    </location>
</feature>
<protein>
    <submittedName>
        <fullName evidence="2">Uncharacterized protein</fullName>
    </submittedName>
</protein>
<reference evidence="2" key="2">
    <citation type="submission" date="2014-07" db="EMBL/GenBank/DDBJ databases">
        <authorList>
            <person name="Hull J."/>
        </authorList>
    </citation>
    <scope>NUCLEOTIDE SEQUENCE</scope>
</reference>
<sequence length="125" mass="14053">MIAKVVKYFPASRYRDVIPEDILKEIEEDNEYNVEDRKQIPSIKISSSHHTQQMQPDSITQGSDDDDDYNDFAAILKANIGETYNLMQDTTENEVQDVCTPLAESDGSKEPLGKGGEQSLYTAYG</sequence>
<evidence type="ECO:0000256" key="1">
    <source>
        <dbReference type="SAM" id="MobiDB-lite"/>
    </source>
</evidence>
<proteinExistence type="predicted"/>
<dbReference type="AlphaFoldDB" id="A0A0A9YUY7"/>
<dbReference type="EMBL" id="GBHO01010219">
    <property type="protein sequence ID" value="JAG33385.1"/>
    <property type="molecule type" value="Transcribed_RNA"/>
</dbReference>
<name>A0A0A9YUY7_LYGHE</name>
<reference evidence="2" key="1">
    <citation type="journal article" date="2014" name="PLoS ONE">
        <title>Transcriptome-Based Identification of ABC Transporters in the Western Tarnished Plant Bug Lygus hesperus.</title>
        <authorList>
            <person name="Hull J.J."/>
            <person name="Chaney K."/>
            <person name="Geib S.M."/>
            <person name="Fabrick J.A."/>
            <person name="Brent C.S."/>
            <person name="Walsh D."/>
            <person name="Lavine L.C."/>
        </authorList>
    </citation>
    <scope>NUCLEOTIDE SEQUENCE</scope>
</reference>
<organism evidence="2">
    <name type="scientific">Lygus hesperus</name>
    <name type="common">Western plant bug</name>
    <dbReference type="NCBI Taxonomy" id="30085"/>
    <lineage>
        <taxon>Eukaryota</taxon>
        <taxon>Metazoa</taxon>
        <taxon>Ecdysozoa</taxon>
        <taxon>Arthropoda</taxon>
        <taxon>Hexapoda</taxon>
        <taxon>Insecta</taxon>
        <taxon>Pterygota</taxon>
        <taxon>Neoptera</taxon>
        <taxon>Paraneoptera</taxon>
        <taxon>Hemiptera</taxon>
        <taxon>Heteroptera</taxon>
        <taxon>Panheteroptera</taxon>
        <taxon>Cimicomorpha</taxon>
        <taxon>Miridae</taxon>
        <taxon>Mirini</taxon>
        <taxon>Lygus</taxon>
    </lineage>
</organism>
<evidence type="ECO:0000313" key="2">
    <source>
        <dbReference type="EMBL" id="JAG33385.1"/>
    </source>
</evidence>
<gene>
    <name evidence="2" type="ORF">CM83_4927</name>
</gene>
<feature type="compositionally biased region" description="Polar residues" evidence="1">
    <location>
        <begin position="44"/>
        <end position="62"/>
    </location>
</feature>
<accession>A0A0A9YUY7</accession>